<dbReference type="EMBL" id="GGEC01030030">
    <property type="protein sequence ID" value="MBX10514.1"/>
    <property type="molecule type" value="Transcribed_RNA"/>
</dbReference>
<accession>A0A2P2KXT6</accession>
<dbReference type="AlphaFoldDB" id="A0A2P2KXT6"/>
<protein>
    <submittedName>
        <fullName evidence="1">Glycerophosphodiester phosphodiesterase GDPD6 isoform X2</fullName>
    </submittedName>
</protein>
<reference evidence="1" key="1">
    <citation type="submission" date="2018-02" db="EMBL/GenBank/DDBJ databases">
        <title>Rhizophora mucronata_Transcriptome.</title>
        <authorList>
            <person name="Meera S.P."/>
            <person name="Sreeshan A."/>
            <person name="Augustine A."/>
        </authorList>
    </citation>
    <scope>NUCLEOTIDE SEQUENCE</scope>
    <source>
        <tissue evidence="1">Leaf</tissue>
    </source>
</reference>
<name>A0A2P2KXT6_RHIMU</name>
<sequence length="24" mass="2854">MDLQKAVMLREIFVQMLTGFKQII</sequence>
<organism evidence="1">
    <name type="scientific">Rhizophora mucronata</name>
    <name type="common">Asiatic mangrove</name>
    <dbReference type="NCBI Taxonomy" id="61149"/>
    <lineage>
        <taxon>Eukaryota</taxon>
        <taxon>Viridiplantae</taxon>
        <taxon>Streptophyta</taxon>
        <taxon>Embryophyta</taxon>
        <taxon>Tracheophyta</taxon>
        <taxon>Spermatophyta</taxon>
        <taxon>Magnoliopsida</taxon>
        <taxon>eudicotyledons</taxon>
        <taxon>Gunneridae</taxon>
        <taxon>Pentapetalae</taxon>
        <taxon>rosids</taxon>
        <taxon>fabids</taxon>
        <taxon>Malpighiales</taxon>
        <taxon>Rhizophoraceae</taxon>
        <taxon>Rhizophora</taxon>
    </lineage>
</organism>
<evidence type="ECO:0000313" key="1">
    <source>
        <dbReference type="EMBL" id="MBX10514.1"/>
    </source>
</evidence>
<proteinExistence type="predicted"/>